<dbReference type="eggNOG" id="COG1237">
    <property type="taxonomic scope" value="Bacteria"/>
</dbReference>
<dbReference type="Proteomes" id="UP000014977">
    <property type="component" value="Unassembled WGS sequence"/>
</dbReference>
<dbReference type="GO" id="GO:0016740">
    <property type="term" value="F:transferase activity"/>
    <property type="evidence" value="ECO:0007669"/>
    <property type="project" value="TreeGrafter"/>
</dbReference>
<feature type="signal peptide" evidence="1">
    <location>
        <begin position="1"/>
        <end position="24"/>
    </location>
</feature>
<organism evidence="3 4">
    <name type="scientific">Desulfococcus multivorans DSM 2059</name>
    <dbReference type="NCBI Taxonomy" id="1121405"/>
    <lineage>
        <taxon>Bacteria</taxon>
        <taxon>Pseudomonadati</taxon>
        <taxon>Thermodesulfobacteriota</taxon>
        <taxon>Desulfobacteria</taxon>
        <taxon>Desulfobacterales</taxon>
        <taxon>Desulfococcaceae</taxon>
        <taxon>Desulfococcus</taxon>
    </lineage>
</organism>
<proteinExistence type="predicted"/>
<dbReference type="InterPro" id="IPR001279">
    <property type="entry name" value="Metallo-B-lactamas"/>
</dbReference>
<dbReference type="SUPFAM" id="SSF56281">
    <property type="entry name" value="Metallo-hydrolase/oxidoreductase"/>
    <property type="match status" value="1"/>
</dbReference>
<dbReference type="Gene3D" id="3.60.15.10">
    <property type="entry name" value="Ribonuclease Z/Hydroxyacylglutathione hydrolase-like"/>
    <property type="match status" value="1"/>
</dbReference>
<reference evidence="3 4" key="1">
    <citation type="journal article" date="2013" name="Genome Announc.">
        <title>Draft genome sequences for three mercury-methylating, sulfate-reducing bacteria.</title>
        <authorList>
            <person name="Brown S.D."/>
            <person name="Hurt R.A.Jr."/>
            <person name="Gilmour C.C."/>
            <person name="Elias D.A."/>
        </authorList>
    </citation>
    <scope>NUCLEOTIDE SEQUENCE [LARGE SCALE GENOMIC DNA]</scope>
    <source>
        <strain evidence="3 4">DSM 2059</strain>
    </source>
</reference>
<keyword evidence="4" id="KW-1185">Reference proteome</keyword>
<dbReference type="InterPro" id="IPR036866">
    <property type="entry name" value="RibonucZ/Hydroxyglut_hydro"/>
</dbReference>
<dbReference type="CDD" id="cd07713">
    <property type="entry name" value="DHPS-like_MBL-fold"/>
    <property type="match status" value="1"/>
</dbReference>
<dbReference type="InterPro" id="IPR052926">
    <property type="entry name" value="Metallo-beta-lactamase_dom"/>
</dbReference>
<dbReference type="InterPro" id="IPR041712">
    <property type="entry name" value="DHPS-like_MBL-fold"/>
</dbReference>
<accession>S7T631</accession>
<feature type="domain" description="Metallo-beta-lactamase" evidence="2">
    <location>
        <begin position="53"/>
        <end position="238"/>
    </location>
</feature>
<dbReference type="EMBL" id="ATHJ01000134">
    <property type="protein sequence ID" value="EPR32522.1"/>
    <property type="molecule type" value="Genomic_DNA"/>
</dbReference>
<evidence type="ECO:0000313" key="4">
    <source>
        <dbReference type="Proteomes" id="UP000014977"/>
    </source>
</evidence>
<evidence type="ECO:0000256" key="1">
    <source>
        <dbReference type="SAM" id="SignalP"/>
    </source>
</evidence>
<dbReference type="RefSeq" id="WP_020878778.1">
    <property type="nucleotide sequence ID" value="NZ_ATHJ01000134.1"/>
</dbReference>
<evidence type="ECO:0000313" key="3">
    <source>
        <dbReference type="EMBL" id="EPR32522.1"/>
    </source>
</evidence>
<dbReference type="PATRIC" id="fig|1121405.3.peg.4229"/>
<keyword evidence="1" id="KW-0732">Signal</keyword>
<sequence length="269" mass="28681">MSKYLIGPWLALLTLALTPAKGTAGHAGSPDAFPRITILFNNVSHAPGLALGWGFSCLVESPEKIILFDTGADGEVLLANMRRLELDPERIDVVFLSHIHSDHTGGLDAILARGSDVQVVLPQGFPTPFLRSIVEKGAQVQVVEKGGRLMDRVYSTGPFDVGIVEQALILETRKGLVVITGCAHPGIVHIAESAVRLTGIRIHLLLGGFHLEGKKRSEIQAIIFRLKAMGVEKVAPSHCTGEAAIAAFRQAWGTDFVEGGLGASIALSF</sequence>
<evidence type="ECO:0000259" key="2">
    <source>
        <dbReference type="SMART" id="SM00849"/>
    </source>
</evidence>
<dbReference type="Pfam" id="PF00753">
    <property type="entry name" value="Lactamase_B"/>
    <property type="match status" value="1"/>
</dbReference>
<feature type="chain" id="PRO_5030177173" evidence="1">
    <location>
        <begin position="25"/>
        <end position="269"/>
    </location>
</feature>
<dbReference type="OrthoDB" id="9803916at2"/>
<comment type="caution">
    <text evidence="3">The sequence shown here is derived from an EMBL/GenBank/DDBJ whole genome shotgun (WGS) entry which is preliminary data.</text>
</comment>
<dbReference type="PANTHER" id="PTHR13754">
    <property type="entry name" value="METALLO-BETA-LACTAMASE SUPERFAMILY PROTEIN"/>
    <property type="match status" value="1"/>
</dbReference>
<dbReference type="STRING" id="897.B2D07_15060"/>
<dbReference type="PANTHER" id="PTHR13754:SF13">
    <property type="entry name" value="METALLO-BETA-LACTAMASE SUPERFAMILY PROTEIN (AFU_ORTHOLOGUE AFUA_3G07630)"/>
    <property type="match status" value="1"/>
</dbReference>
<gene>
    <name evidence="3" type="ORF">dsmv_3623</name>
</gene>
<dbReference type="AlphaFoldDB" id="S7T631"/>
<dbReference type="SMART" id="SM00849">
    <property type="entry name" value="Lactamase_B"/>
    <property type="match status" value="1"/>
</dbReference>
<protein>
    <submittedName>
        <fullName evidence="3">Beta-lactamase domain protein</fullName>
    </submittedName>
</protein>
<name>S7T631_DESML</name>